<proteinExistence type="predicted"/>
<evidence type="ECO:0008006" key="3">
    <source>
        <dbReference type="Google" id="ProtNLM"/>
    </source>
</evidence>
<evidence type="ECO:0000313" key="2">
    <source>
        <dbReference type="Proteomes" id="UP000236721"/>
    </source>
</evidence>
<dbReference type="EMBL" id="FNVG01000001">
    <property type="protein sequence ID" value="SEF42634.1"/>
    <property type="molecule type" value="Genomic_DNA"/>
</dbReference>
<dbReference type="Proteomes" id="UP000236721">
    <property type="component" value="Unassembled WGS sequence"/>
</dbReference>
<accession>A0A1H5RWZ5</accession>
<dbReference type="AlphaFoldDB" id="A0A1H5RWZ5"/>
<sequence>MTTLGYHRITHLFPFDYVLVTSSGVYGDQPILVKMVWKTQEDGPEAILCRALTALGKPADVTQLLGNYHFIASDASQYITGTDIRVDGGWIGGVTNKLADVLLS</sequence>
<dbReference type="OrthoDB" id="286404at2"/>
<dbReference type="InterPro" id="IPR036291">
    <property type="entry name" value="NAD(P)-bd_dom_sf"/>
</dbReference>
<dbReference type="Gene3D" id="3.40.50.720">
    <property type="entry name" value="NAD(P)-binding Rossmann-like Domain"/>
    <property type="match status" value="1"/>
</dbReference>
<reference evidence="2" key="1">
    <citation type="submission" date="2016-10" db="EMBL/GenBank/DDBJ databases">
        <authorList>
            <person name="Varghese N."/>
            <person name="Submissions S."/>
        </authorList>
    </citation>
    <scope>NUCLEOTIDE SEQUENCE [LARGE SCALE GENOMIC DNA]</scope>
    <source>
        <strain evidence="2">CGMCC 1.7062</strain>
    </source>
</reference>
<dbReference type="RefSeq" id="WP_103878401.1">
    <property type="nucleotide sequence ID" value="NZ_FNVG01000001.1"/>
</dbReference>
<dbReference type="SUPFAM" id="SSF51735">
    <property type="entry name" value="NAD(P)-binding Rossmann-fold domains"/>
    <property type="match status" value="1"/>
</dbReference>
<name>A0A1H5RWZ5_9VIBR</name>
<organism evidence="1 2">
    <name type="scientific">Vibrio hangzhouensis</name>
    <dbReference type="NCBI Taxonomy" id="462991"/>
    <lineage>
        <taxon>Bacteria</taxon>
        <taxon>Pseudomonadati</taxon>
        <taxon>Pseudomonadota</taxon>
        <taxon>Gammaproteobacteria</taxon>
        <taxon>Vibrionales</taxon>
        <taxon>Vibrionaceae</taxon>
        <taxon>Vibrio</taxon>
    </lineage>
</organism>
<keyword evidence="2" id="KW-1185">Reference proteome</keyword>
<gene>
    <name evidence="1" type="ORF">SAMN04488244_101150</name>
</gene>
<evidence type="ECO:0000313" key="1">
    <source>
        <dbReference type="EMBL" id="SEF42634.1"/>
    </source>
</evidence>
<protein>
    <recommendedName>
        <fullName evidence="3">Enoyl-(Acyl carrier protein) reductase</fullName>
    </recommendedName>
</protein>